<evidence type="ECO:0000313" key="14">
    <source>
        <dbReference type="EMBL" id="KAF2483273.1"/>
    </source>
</evidence>
<protein>
    <recommendedName>
        <fullName evidence="4">Autophagy-related protein 2</fullName>
    </recommendedName>
</protein>
<evidence type="ECO:0000256" key="11">
    <source>
        <dbReference type="ARBA" id="ARBA00024615"/>
    </source>
</evidence>
<gene>
    <name evidence="14" type="ORF">BDY17DRAFT_249818</name>
</gene>
<feature type="region of interest" description="Disordered" evidence="13">
    <location>
        <begin position="1697"/>
        <end position="1733"/>
    </location>
</feature>
<evidence type="ECO:0000313" key="15">
    <source>
        <dbReference type="Proteomes" id="UP000799767"/>
    </source>
</evidence>
<dbReference type="GeneID" id="54472020"/>
<evidence type="ECO:0000256" key="3">
    <source>
        <dbReference type="ARBA" id="ARBA00009714"/>
    </source>
</evidence>
<feature type="compositionally biased region" description="Basic residues" evidence="13">
    <location>
        <begin position="121"/>
        <end position="130"/>
    </location>
</feature>
<dbReference type="EMBL" id="MU001635">
    <property type="protein sequence ID" value="KAF2483273.1"/>
    <property type="molecule type" value="Genomic_DNA"/>
</dbReference>
<evidence type="ECO:0000256" key="7">
    <source>
        <dbReference type="ARBA" id="ARBA00023006"/>
    </source>
</evidence>
<sequence>MAWWQKKILRYALLRTGLLDEKALDLDHLDITLGKQNVIELKDVALNITRLGKIAQLPPGLRIETARILSLRLTVPADIYHSSISAEVDGVAIGLTLDEKAEVNTTERRSRPSSPLTTRSPQHRKTHRRLSSPPPYDPGGPPDSEDAHLPTTEELAKSFLREEPAHGRRQLEASVVASDKGLDESIVSESSDGDEVGVGAAMGLPGFLASFLQGIVDRLRIAVLNVEVKLETEVPGDGKPAVPLTLCLNIGKFELVSADVAKADAPLPDSHSTERQIKLADISLCLLSDAAIFSELSELRSFSSPTASSQRDRSPVLARSRLADLSLSPSQRSYATAEGRSEDATVAQAQKPILASTSTVDADLESDSGDDLATSQFFTHEQAESMYMSAMSQSTRMHVPGGWSADDLKDSSRAAHTQSPPTHLPALAESMERKLDTEATDLDQRYHTPGNSTPRVPSPVDRSILDQIPTPITHKASRQLLHVDSLHVWIPTASSRSEDDDSSTVQQSATSKNASNGKMPGSFSMYSEMSASRRNPANFSRQDSSGTLSPAQQNARPSDLSQPIKLEVGSVRCQLDVPCGRLLYRLGSKTSTILPATKPSDSHAFSMYLGSSRCLSFSRSPDMMASVILTGHTPDIAVSLRNQQTPPRQPTKDISIQTLALVVMLDIPALEETFQPFGGLSGMLEAGNSILLESGIVSPASSPIKSPKGVRFEGDLKSLEVASELKVNAIFGGVDGRLQGASCAVDLRSTAVKALYRAQGAVVTIAHVEVAVPQISGDGTDAAISVELFASRLEYLPAPQDKDLERLLSLITPSKDKYDTDDDILIDTLLRQRKKGAVARASISEVKTYVEDWSSVQALSNLAEELSKFSAVTKYLPEDERPGLLTLIRVKDFNGRVPVNKRFGELIYRLTDIHCAQISLPALFAVSVGDVNASQAEYGKLVHSLIQSAGLDNLPLFMARMLGDEIEATLKIKLYNVCVEYSVPVVVALTDLSEGMSQDEVVMELAQSVVNLMPHPNQRTTRDSSPMRDAPTSSSKKMIVDLLIHDSAIGLSPQRLPSKALLVLTDARISVTYPPEPVLAAQLELRKAGLFIADQTLPDDADIAGPVRSSPSNTATKAKLTLLLSKRGYVSVGSIMAAKVDVRVEQSEKHGTTTIDVGLTNELLLLETCADSTQTMIATLSGLLPPTPPAKQPMYQTQPMTIEEMMASFTGDAFEKPAKPAETLFDIDEEPDDNALLSFGMGKLAEDDDLLSESEMTSSLYGPVSGVLGAMGDSEQEDDSDHFPATLKVRDLHIIWNIYDGYDWQRTREGITEAVEQVELRAEERKARRRQSAHDAEDDESVIADFLFNSIYIGVPSRHDAHDLRRQINRDIDELVSETESVPVSGMSRPATVYSASGRPVRSRQKKRLKLERSRTHKIAFELKGVSADILVFPEDSAEVVSSVDVRVRDVEVFDNVPTSTWRKFLTHLSNEPGDREMAKPMLHLELFNVRTLEKFAASEIVLHVSLLPLRLHVDQDALDFITRFFEFKDAASTAPASPSEQPFIQRLEVDTVDLRLDYKPKKVDYVGLRSGHTTEFMNFVILDAADIRLKHAIIYGIKGFDPIHKTLNDIWMPDVKRNQLPTVLGGLAPVRSLVNIGSGVRDIVAIPIREYRKDGRIVRSVQKGAFQFGKTTAAELARLGAKVAMGTQTILQGAEGYLSPASDSPGRPGSMTGRSPDQAWHDMDAEDEEHESRAISAYANQPIGLIPGLRSAQRYLEYDLLTARDALIAVQGEVLESEGPSSAATAVARHAPTIILRPFIGATRAIGTTLLGVGNQIDRENMRRVEDVSLPHNHWKAFADLFVEIQATIDGGGGVPRGVK</sequence>
<dbReference type="OrthoDB" id="18982at2759"/>
<comment type="catalytic activity">
    <reaction evidence="10">
        <text>a 1,2-diacyl-sn-glycero-3-phospho-L-serine(in) = a 1,2-diacyl-sn-glycero-3-phospho-L-serine(out)</text>
        <dbReference type="Rhea" id="RHEA:38663"/>
        <dbReference type="ChEBI" id="CHEBI:57262"/>
    </reaction>
</comment>
<evidence type="ECO:0000256" key="2">
    <source>
        <dbReference type="ARBA" id="ARBA00004623"/>
    </source>
</evidence>
<dbReference type="GO" id="GO:0034727">
    <property type="term" value="P:piecemeal microautophagy of the nucleus"/>
    <property type="evidence" value="ECO:0007669"/>
    <property type="project" value="TreeGrafter"/>
</dbReference>
<dbReference type="GO" id="GO:0061723">
    <property type="term" value="P:glycophagy"/>
    <property type="evidence" value="ECO:0007669"/>
    <property type="project" value="TreeGrafter"/>
</dbReference>
<dbReference type="GO" id="GO:0032266">
    <property type="term" value="F:phosphatidylinositol-3-phosphate binding"/>
    <property type="evidence" value="ECO:0007669"/>
    <property type="project" value="TreeGrafter"/>
</dbReference>
<proteinExistence type="inferred from homology"/>
<dbReference type="Pfam" id="PF13329">
    <property type="entry name" value="ATG2_CAD"/>
    <property type="match status" value="1"/>
</dbReference>
<feature type="region of interest" description="Disordered" evidence="13">
    <location>
        <begin position="102"/>
        <end position="149"/>
    </location>
</feature>
<evidence type="ECO:0000256" key="5">
    <source>
        <dbReference type="ARBA" id="ARBA00022448"/>
    </source>
</evidence>
<keyword evidence="9" id="KW-0472">Membrane</keyword>
<name>A0A6A6PUZ9_9PEZI</name>
<feature type="region of interest" description="Disordered" evidence="13">
    <location>
        <begin position="441"/>
        <end position="461"/>
    </location>
</feature>
<feature type="region of interest" description="Disordered" evidence="13">
    <location>
        <begin position="493"/>
        <end position="563"/>
    </location>
</feature>
<dbReference type="GO" id="GO:0006869">
    <property type="term" value="P:lipid transport"/>
    <property type="evidence" value="ECO:0007669"/>
    <property type="project" value="UniProtKB-KW"/>
</dbReference>
<dbReference type="GO" id="GO:0061709">
    <property type="term" value="P:reticulophagy"/>
    <property type="evidence" value="ECO:0007669"/>
    <property type="project" value="TreeGrafter"/>
</dbReference>
<dbReference type="InterPro" id="IPR026849">
    <property type="entry name" value="ATG2"/>
</dbReference>
<dbReference type="GO" id="GO:0043495">
    <property type="term" value="F:protein-membrane adaptor activity"/>
    <property type="evidence" value="ECO:0007669"/>
    <property type="project" value="TreeGrafter"/>
</dbReference>
<feature type="region of interest" description="Disordered" evidence="13">
    <location>
        <begin position="328"/>
        <end position="349"/>
    </location>
</feature>
<dbReference type="GO" id="GO:0005789">
    <property type="term" value="C:endoplasmic reticulum membrane"/>
    <property type="evidence" value="ECO:0007669"/>
    <property type="project" value="UniProtKB-SubCell"/>
</dbReference>
<reference evidence="14" key="1">
    <citation type="journal article" date="2020" name="Stud. Mycol.">
        <title>101 Dothideomycetes genomes: a test case for predicting lifestyles and emergence of pathogens.</title>
        <authorList>
            <person name="Haridas S."/>
            <person name="Albert R."/>
            <person name="Binder M."/>
            <person name="Bloem J."/>
            <person name="Labutti K."/>
            <person name="Salamov A."/>
            <person name="Andreopoulos B."/>
            <person name="Baker S."/>
            <person name="Barry K."/>
            <person name="Bills G."/>
            <person name="Bluhm B."/>
            <person name="Cannon C."/>
            <person name="Castanera R."/>
            <person name="Culley D."/>
            <person name="Daum C."/>
            <person name="Ezra D."/>
            <person name="Gonzalez J."/>
            <person name="Henrissat B."/>
            <person name="Kuo A."/>
            <person name="Liang C."/>
            <person name="Lipzen A."/>
            <person name="Lutzoni F."/>
            <person name="Magnuson J."/>
            <person name="Mondo S."/>
            <person name="Nolan M."/>
            <person name="Ohm R."/>
            <person name="Pangilinan J."/>
            <person name="Park H.-J."/>
            <person name="Ramirez L."/>
            <person name="Alfaro M."/>
            <person name="Sun H."/>
            <person name="Tritt A."/>
            <person name="Yoshinaga Y."/>
            <person name="Zwiers L.-H."/>
            <person name="Turgeon B."/>
            <person name="Goodwin S."/>
            <person name="Spatafora J."/>
            <person name="Crous P."/>
            <person name="Grigoriev I."/>
        </authorList>
    </citation>
    <scope>NUCLEOTIDE SEQUENCE</scope>
    <source>
        <strain evidence="14">CBS 113389</strain>
    </source>
</reference>
<evidence type="ECO:0000256" key="13">
    <source>
        <dbReference type="SAM" id="MobiDB-lite"/>
    </source>
</evidence>
<organism evidence="14 15">
    <name type="scientific">Neohortaea acidophila</name>
    <dbReference type="NCBI Taxonomy" id="245834"/>
    <lineage>
        <taxon>Eukaryota</taxon>
        <taxon>Fungi</taxon>
        <taxon>Dikarya</taxon>
        <taxon>Ascomycota</taxon>
        <taxon>Pezizomycotina</taxon>
        <taxon>Dothideomycetes</taxon>
        <taxon>Dothideomycetidae</taxon>
        <taxon>Mycosphaerellales</taxon>
        <taxon>Teratosphaeriaceae</taxon>
        <taxon>Neohortaea</taxon>
    </lineage>
</organism>
<keyword evidence="15" id="KW-1185">Reference proteome</keyword>
<dbReference type="RefSeq" id="XP_033589843.1">
    <property type="nucleotide sequence ID" value="XM_033731018.1"/>
</dbReference>
<feature type="compositionally biased region" description="Polar residues" evidence="13">
    <location>
        <begin position="503"/>
        <end position="516"/>
    </location>
</feature>
<feature type="compositionally biased region" description="Pro residues" evidence="13">
    <location>
        <begin position="132"/>
        <end position="141"/>
    </location>
</feature>
<dbReference type="Proteomes" id="UP000799767">
    <property type="component" value="Unassembled WGS sequence"/>
</dbReference>
<keyword evidence="6" id="KW-0256">Endoplasmic reticulum</keyword>
<dbReference type="GO" id="GO:0061908">
    <property type="term" value="C:phagophore"/>
    <property type="evidence" value="ECO:0007669"/>
    <property type="project" value="TreeGrafter"/>
</dbReference>
<dbReference type="PANTHER" id="PTHR13190:SF1">
    <property type="entry name" value="AUTOPHAGY-RELATED 2, ISOFORM A"/>
    <property type="match status" value="1"/>
</dbReference>
<comment type="catalytic activity">
    <reaction evidence="12">
        <text>a 1,2-diacyl-sn-glycero-3-phosphocholine(in) = a 1,2-diacyl-sn-glycero-3-phosphocholine(out)</text>
        <dbReference type="Rhea" id="RHEA:38571"/>
        <dbReference type="ChEBI" id="CHEBI:57643"/>
    </reaction>
</comment>
<feature type="compositionally biased region" description="Polar residues" evidence="13">
    <location>
        <begin position="524"/>
        <end position="561"/>
    </location>
</feature>
<evidence type="ECO:0000256" key="10">
    <source>
        <dbReference type="ARBA" id="ARBA00024479"/>
    </source>
</evidence>
<accession>A0A6A6PUZ9</accession>
<comment type="catalytic activity">
    <reaction evidence="11">
        <text>a 1,2-diacyl-sn-glycero-3-phosphoethanolamine(in) = a 1,2-diacyl-sn-glycero-3-phosphoethanolamine(out)</text>
        <dbReference type="Rhea" id="RHEA:38895"/>
        <dbReference type="ChEBI" id="CHEBI:64612"/>
    </reaction>
</comment>
<keyword evidence="7" id="KW-0072">Autophagy</keyword>
<evidence type="ECO:0000256" key="1">
    <source>
        <dbReference type="ARBA" id="ARBA00004406"/>
    </source>
</evidence>
<evidence type="ECO:0000256" key="9">
    <source>
        <dbReference type="ARBA" id="ARBA00023136"/>
    </source>
</evidence>
<evidence type="ECO:0000256" key="12">
    <source>
        <dbReference type="ARBA" id="ARBA00024631"/>
    </source>
</evidence>
<dbReference type="PANTHER" id="PTHR13190">
    <property type="entry name" value="AUTOPHAGY-RELATED 2, ISOFORM A"/>
    <property type="match status" value="1"/>
</dbReference>
<keyword evidence="8" id="KW-0445">Lipid transport</keyword>
<evidence type="ECO:0000256" key="6">
    <source>
        <dbReference type="ARBA" id="ARBA00022824"/>
    </source>
</evidence>
<comment type="similarity">
    <text evidence="3">Belongs to the ATG2 family.</text>
</comment>
<dbReference type="GO" id="GO:0000422">
    <property type="term" value="P:autophagy of mitochondrion"/>
    <property type="evidence" value="ECO:0007669"/>
    <property type="project" value="TreeGrafter"/>
</dbReference>
<dbReference type="GO" id="GO:0000045">
    <property type="term" value="P:autophagosome assembly"/>
    <property type="evidence" value="ECO:0007669"/>
    <property type="project" value="TreeGrafter"/>
</dbReference>
<dbReference type="GO" id="GO:0034045">
    <property type="term" value="C:phagophore assembly site membrane"/>
    <property type="evidence" value="ECO:0007669"/>
    <property type="project" value="UniProtKB-SubCell"/>
</dbReference>
<evidence type="ECO:0000256" key="4">
    <source>
        <dbReference type="ARBA" id="ARBA00018070"/>
    </source>
</evidence>
<keyword evidence="5" id="KW-0813">Transport</keyword>
<comment type="subcellular location">
    <subcellularLocation>
        <location evidence="1">Endoplasmic reticulum membrane</location>
        <topology evidence="1">Peripheral membrane protein</topology>
    </subcellularLocation>
    <subcellularLocation>
        <location evidence="2">Preautophagosomal structure membrane</location>
        <topology evidence="2">Peripheral membrane protein</topology>
    </subcellularLocation>
</comment>
<evidence type="ECO:0000256" key="8">
    <source>
        <dbReference type="ARBA" id="ARBA00023055"/>
    </source>
</evidence>
<feature type="region of interest" description="Disordered" evidence="13">
    <location>
        <begin position="400"/>
        <end position="426"/>
    </location>
</feature>